<dbReference type="RefSeq" id="XP_044554245.1">
    <property type="nucleotide sequence ID" value="XM_044688388.1"/>
</dbReference>
<keyword evidence="7" id="KW-0547">Nucleotide-binding</keyword>
<keyword evidence="6" id="KW-0545">Nucleotide biosynthesis</keyword>
<evidence type="ECO:0000256" key="7">
    <source>
        <dbReference type="ARBA" id="ARBA00022741"/>
    </source>
</evidence>
<reference evidence="11 12" key="1">
    <citation type="journal article" date="2018" name="BMC Genomics">
        <title>The genome of Naegleria lovaniensis, the basis for a comparative approach to unravel pathogenicity factors of the human pathogenic amoeba N. fowleri.</title>
        <authorList>
            <person name="Liechti N."/>
            <person name="Schurch N."/>
            <person name="Bruggmann R."/>
            <person name="Wittwer M."/>
        </authorList>
    </citation>
    <scope>NUCLEOTIDE SEQUENCE [LARGE SCALE GENOMIC DNA]</scope>
    <source>
        <strain evidence="11 12">ATCC 30569</strain>
    </source>
</reference>
<dbReference type="GO" id="GO:0004798">
    <property type="term" value="F:dTMP kinase activity"/>
    <property type="evidence" value="ECO:0007669"/>
    <property type="project" value="UniProtKB-EC"/>
</dbReference>
<comment type="caution">
    <text evidence="11">The sequence shown here is derived from an EMBL/GenBank/DDBJ whole genome shotgun (WGS) entry which is preliminary data.</text>
</comment>
<evidence type="ECO:0000256" key="1">
    <source>
        <dbReference type="ARBA" id="ARBA00004992"/>
    </source>
</evidence>
<evidence type="ECO:0000256" key="4">
    <source>
        <dbReference type="ARBA" id="ARBA00017144"/>
    </source>
</evidence>
<sequence>MAQTRGAFIVFEGLDRCGKTTQTNLLLNFLKSKYSQVHETAFPDRSTDIGKLCDAYLRNKNNMNDNAIHLLFSANRWDKMAWVEKTLLAGEHIVCGRYAYSGVAYSAAKGMDRNWCKAPDVGLIEPDLVIYLQVDASVASSRKEYGMERYEKEKFQQLVKDQFEALFENDKKVKIIDASKSIEEISKEIALLSEQVIERVKHEPLDKLWTSNSL</sequence>
<evidence type="ECO:0000313" key="12">
    <source>
        <dbReference type="Proteomes" id="UP000816034"/>
    </source>
</evidence>
<dbReference type="GO" id="GO:0005634">
    <property type="term" value="C:nucleus"/>
    <property type="evidence" value="ECO:0007669"/>
    <property type="project" value="TreeGrafter"/>
</dbReference>
<dbReference type="GO" id="GO:0005829">
    <property type="term" value="C:cytosol"/>
    <property type="evidence" value="ECO:0007669"/>
    <property type="project" value="TreeGrafter"/>
</dbReference>
<dbReference type="GO" id="GO:0006233">
    <property type="term" value="P:dTDP biosynthetic process"/>
    <property type="evidence" value="ECO:0007669"/>
    <property type="project" value="InterPro"/>
</dbReference>
<evidence type="ECO:0000256" key="8">
    <source>
        <dbReference type="ARBA" id="ARBA00022777"/>
    </source>
</evidence>
<dbReference type="EMBL" id="PYSW02000005">
    <property type="protein sequence ID" value="KAG2392351.1"/>
    <property type="molecule type" value="Genomic_DNA"/>
</dbReference>
<evidence type="ECO:0000256" key="2">
    <source>
        <dbReference type="ARBA" id="ARBA00009776"/>
    </source>
</evidence>
<dbReference type="EC" id="2.7.4.9" evidence="3"/>
<dbReference type="NCBIfam" id="TIGR00041">
    <property type="entry name" value="DTMP_kinase"/>
    <property type="match status" value="1"/>
</dbReference>
<keyword evidence="8" id="KW-0418">Kinase</keyword>
<dbReference type="CDD" id="cd01672">
    <property type="entry name" value="TMPK"/>
    <property type="match status" value="1"/>
</dbReference>
<keyword evidence="5" id="KW-0808">Transferase</keyword>
<dbReference type="InterPro" id="IPR018094">
    <property type="entry name" value="Thymidylate_kinase"/>
</dbReference>
<dbReference type="GO" id="GO:0005524">
    <property type="term" value="F:ATP binding"/>
    <property type="evidence" value="ECO:0007669"/>
    <property type="project" value="UniProtKB-KW"/>
</dbReference>
<organism evidence="11 12">
    <name type="scientific">Naegleria lovaniensis</name>
    <name type="common">Amoeba</name>
    <dbReference type="NCBI Taxonomy" id="51637"/>
    <lineage>
        <taxon>Eukaryota</taxon>
        <taxon>Discoba</taxon>
        <taxon>Heterolobosea</taxon>
        <taxon>Tetramitia</taxon>
        <taxon>Eutetramitia</taxon>
        <taxon>Vahlkampfiidae</taxon>
        <taxon>Naegleria</taxon>
    </lineage>
</organism>
<dbReference type="InterPro" id="IPR027417">
    <property type="entry name" value="P-loop_NTPase"/>
</dbReference>
<dbReference type="Proteomes" id="UP000816034">
    <property type="component" value="Unassembled WGS sequence"/>
</dbReference>
<evidence type="ECO:0000256" key="3">
    <source>
        <dbReference type="ARBA" id="ARBA00012980"/>
    </source>
</evidence>
<evidence type="ECO:0000259" key="10">
    <source>
        <dbReference type="Pfam" id="PF02223"/>
    </source>
</evidence>
<protein>
    <recommendedName>
        <fullName evidence="4">Thymidylate kinase</fullName>
        <ecNumber evidence="3">2.7.4.9</ecNumber>
    </recommendedName>
</protein>
<evidence type="ECO:0000256" key="6">
    <source>
        <dbReference type="ARBA" id="ARBA00022727"/>
    </source>
</evidence>
<proteinExistence type="inferred from homology"/>
<gene>
    <name evidence="11" type="ORF">C9374_012603</name>
</gene>
<dbReference type="SUPFAM" id="SSF52540">
    <property type="entry name" value="P-loop containing nucleoside triphosphate hydrolases"/>
    <property type="match status" value="1"/>
</dbReference>
<keyword evidence="9" id="KW-0067">ATP-binding</keyword>
<dbReference type="Pfam" id="PF02223">
    <property type="entry name" value="Thymidylate_kin"/>
    <property type="match status" value="1"/>
</dbReference>
<dbReference type="GO" id="GO:0004550">
    <property type="term" value="F:nucleoside diphosphate kinase activity"/>
    <property type="evidence" value="ECO:0007669"/>
    <property type="project" value="TreeGrafter"/>
</dbReference>
<comment type="pathway">
    <text evidence="1">Pyrimidine metabolism; dTTP biosynthesis.</text>
</comment>
<dbReference type="PANTHER" id="PTHR10344:SF1">
    <property type="entry name" value="THYMIDYLATE KINASE"/>
    <property type="match status" value="1"/>
</dbReference>
<dbReference type="GeneID" id="68105057"/>
<dbReference type="FunFam" id="3.40.50.300:FF:000679">
    <property type="entry name" value="Thymidylate kinase"/>
    <property type="match status" value="1"/>
</dbReference>
<evidence type="ECO:0000256" key="5">
    <source>
        <dbReference type="ARBA" id="ARBA00022679"/>
    </source>
</evidence>
<evidence type="ECO:0000313" key="11">
    <source>
        <dbReference type="EMBL" id="KAG2392351.1"/>
    </source>
</evidence>
<dbReference type="PANTHER" id="PTHR10344">
    <property type="entry name" value="THYMIDYLATE KINASE"/>
    <property type="match status" value="1"/>
</dbReference>
<dbReference type="HAMAP" id="MF_00165">
    <property type="entry name" value="Thymidylate_kinase"/>
    <property type="match status" value="1"/>
</dbReference>
<name>A0AA88H3L8_NAELO</name>
<dbReference type="GO" id="GO:0006227">
    <property type="term" value="P:dUDP biosynthetic process"/>
    <property type="evidence" value="ECO:0007669"/>
    <property type="project" value="TreeGrafter"/>
</dbReference>
<dbReference type="Gene3D" id="3.40.50.300">
    <property type="entry name" value="P-loop containing nucleotide triphosphate hydrolases"/>
    <property type="match status" value="1"/>
</dbReference>
<comment type="similarity">
    <text evidence="2">Belongs to the thymidylate kinase family.</text>
</comment>
<evidence type="ECO:0000256" key="9">
    <source>
        <dbReference type="ARBA" id="ARBA00022840"/>
    </source>
</evidence>
<accession>A0AA88H3L8</accession>
<dbReference type="GO" id="GO:0005739">
    <property type="term" value="C:mitochondrion"/>
    <property type="evidence" value="ECO:0007669"/>
    <property type="project" value="TreeGrafter"/>
</dbReference>
<dbReference type="AlphaFoldDB" id="A0AA88H3L8"/>
<dbReference type="InterPro" id="IPR039430">
    <property type="entry name" value="Thymidylate_kin-like_dom"/>
</dbReference>
<feature type="domain" description="Thymidylate kinase-like" evidence="10">
    <location>
        <begin position="11"/>
        <end position="189"/>
    </location>
</feature>
<keyword evidence="12" id="KW-1185">Reference proteome</keyword>
<dbReference type="GO" id="GO:0006235">
    <property type="term" value="P:dTTP biosynthetic process"/>
    <property type="evidence" value="ECO:0007669"/>
    <property type="project" value="TreeGrafter"/>
</dbReference>